<comment type="caution">
    <text evidence="1">The sequence shown here is derived from an EMBL/GenBank/DDBJ whole genome shotgun (WGS) entry which is preliminary data.</text>
</comment>
<reference evidence="1" key="2">
    <citation type="submission" date="2021-04" db="EMBL/GenBank/DDBJ databases">
        <authorList>
            <person name="Gilroy R."/>
        </authorList>
    </citation>
    <scope>NUCLEOTIDE SEQUENCE</scope>
    <source>
        <strain evidence="1">ChiBcec8-13705</strain>
    </source>
</reference>
<dbReference type="InterPro" id="IPR035959">
    <property type="entry name" value="RutC-like_sf"/>
</dbReference>
<accession>A0A9D2S2P7</accession>
<dbReference type="SUPFAM" id="SSF55298">
    <property type="entry name" value="YjgF-like"/>
    <property type="match status" value="1"/>
</dbReference>
<protein>
    <submittedName>
        <fullName evidence="1">RidA family protein</fullName>
    </submittedName>
</protein>
<dbReference type="Pfam" id="PF01042">
    <property type="entry name" value="Ribonuc_L-PSP"/>
    <property type="match status" value="1"/>
</dbReference>
<dbReference type="PANTHER" id="PTHR43760">
    <property type="entry name" value="ENDORIBONUCLEASE-RELATED"/>
    <property type="match status" value="1"/>
</dbReference>
<name>A0A9D2S2P7_9FIRM</name>
<organism evidence="1 2">
    <name type="scientific">Candidatus Gemmiger avicola</name>
    <dbReference type="NCBI Taxonomy" id="2838605"/>
    <lineage>
        <taxon>Bacteria</taxon>
        <taxon>Bacillati</taxon>
        <taxon>Bacillota</taxon>
        <taxon>Clostridia</taxon>
        <taxon>Eubacteriales</taxon>
        <taxon>Gemmiger</taxon>
    </lineage>
</organism>
<dbReference type="AlphaFoldDB" id="A0A9D2S2P7"/>
<dbReference type="Gene3D" id="3.30.1330.40">
    <property type="entry name" value="RutC-like"/>
    <property type="match status" value="1"/>
</dbReference>
<dbReference type="InterPro" id="IPR006175">
    <property type="entry name" value="YjgF/YER057c/UK114"/>
</dbReference>
<dbReference type="CDD" id="cd02199">
    <property type="entry name" value="YjgF_YER057c_UK114_like_1"/>
    <property type="match status" value="1"/>
</dbReference>
<dbReference type="PANTHER" id="PTHR43760:SF1">
    <property type="entry name" value="ENDORIBONUCLEASE L-PSP_CHORISMATE MUTASE-LIKE DOMAIN-CONTAINING PROTEIN"/>
    <property type="match status" value="1"/>
</dbReference>
<dbReference type="Proteomes" id="UP000886803">
    <property type="component" value="Unassembled WGS sequence"/>
</dbReference>
<evidence type="ECO:0000313" key="1">
    <source>
        <dbReference type="EMBL" id="HJB41179.1"/>
    </source>
</evidence>
<sequence>MITMDVYAKMKELGICLPAAPARGGLYTSCQQFADTLYYVSGCGPVLDAPVTGTLGLDVTVEQGQVYARSCMLNVLAALEKEIGDLRRVKNVVKITTFVQSADTFHDQPAVANGGTRLLMDLFGETVGLPSRSAIGVNALPGDIPVETEALFEVELP</sequence>
<dbReference type="EMBL" id="DWYG01000016">
    <property type="protein sequence ID" value="HJB41179.1"/>
    <property type="molecule type" value="Genomic_DNA"/>
</dbReference>
<gene>
    <name evidence="1" type="ORF">H9945_01615</name>
</gene>
<evidence type="ECO:0000313" key="2">
    <source>
        <dbReference type="Proteomes" id="UP000886803"/>
    </source>
</evidence>
<reference evidence="1" key="1">
    <citation type="journal article" date="2021" name="PeerJ">
        <title>Extensive microbial diversity within the chicken gut microbiome revealed by metagenomics and culture.</title>
        <authorList>
            <person name="Gilroy R."/>
            <person name="Ravi A."/>
            <person name="Getino M."/>
            <person name="Pursley I."/>
            <person name="Horton D.L."/>
            <person name="Alikhan N.F."/>
            <person name="Baker D."/>
            <person name="Gharbi K."/>
            <person name="Hall N."/>
            <person name="Watson M."/>
            <person name="Adriaenssens E.M."/>
            <person name="Foster-Nyarko E."/>
            <person name="Jarju S."/>
            <person name="Secka A."/>
            <person name="Antonio M."/>
            <person name="Oren A."/>
            <person name="Chaudhuri R.R."/>
            <person name="La Ragione R."/>
            <person name="Hildebrand F."/>
            <person name="Pallen M.J."/>
        </authorList>
    </citation>
    <scope>NUCLEOTIDE SEQUENCE</scope>
    <source>
        <strain evidence="1">ChiBcec8-13705</strain>
    </source>
</reference>
<proteinExistence type="predicted"/>
<dbReference type="InterPro" id="IPR013813">
    <property type="entry name" value="Endoribo_LPSP/chorism_mut-like"/>
</dbReference>